<reference evidence="1 2" key="1">
    <citation type="submission" date="2020-08" db="EMBL/GenBank/DDBJ databases">
        <title>Arenibacter gaetbuli sp. nov., isolated from a sand dune.</title>
        <authorList>
            <person name="Park S."/>
            <person name="Yoon J.-H."/>
        </authorList>
    </citation>
    <scope>NUCLEOTIDE SEQUENCE [LARGE SCALE GENOMIC DNA]</scope>
    <source>
        <strain evidence="1 2">BSSL-BM3</strain>
    </source>
</reference>
<sequence>MDYKFVPLRNWLLEREALSIRKLEDNCEMPRDTLRHFLNERRNFPEKHYESLLKELVKYGFHRD</sequence>
<organism evidence="1 2">
    <name type="scientific">Arenibacter arenosicollis</name>
    <dbReference type="NCBI Taxonomy" id="2762274"/>
    <lineage>
        <taxon>Bacteria</taxon>
        <taxon>Pseudomonadati</taxon>
        <taxon>Bacteroidota</taxon>
        <taxon>Flavobacteriia</taxon>
        <taxon>Flavobacteriales</taxon>
        <taxon>Flavobacteriaceae</taxon>
        <taxon>Arenibacter</taxon>
    </lineage>
</organism>
<comment type="caution">
    <text evidence="1">The sequence shown here is derived from an EMBL/GenBank/DDBJ whole genome shotgun (WGS) entry which is preliminary data.</text>
</comment>
<dbReference type="EMBL" id="JACLHY010000017">
    <property type="protein sequence ID" value="MBC8769389.1"/>
    <property type="molecule type" value="Genomic_DNA"/>
</dbReference>
<dbReference type="Proteomes" id="UP000618952">
    <property type="component" value="Unassembled WGS sequence"/>
</dbReference>
<evidence type="ECO:0000313" key="1">
    <source>
        <dbReference type="EMBL" id="MBC8769389.1"/>
    </source>
</evidence>
<name>A0ABR7QQC1_9FLAO</name>
<proteinExistence type="predicted"/>
<keyword evidence="2" id="KW-1185">Reference proteome</keyword>
<dbReference type="RefSeq" id="WP_146216338.1">
    <property type="nucleotide sequence ID" value="NZ_JACLHY010000017.1"/>
</dbReference>
<accession>A0ABR7QQC1</accession>
<protein>
    <recommendedName>
        <fullName evidence="3">Transcriptional regulator</fullName>
    </recommendedName>
</protein>
<gene>
    <name evidence="1" type="ORF">H4O18_15435</name>
</gene>
<evidence type="ECO:0000313" key="2">
    <source>
        <dbReference type="Proteomes" id="UP000618952"/>
    </source>
</evidence>
<evidence type="ECO:0008006" key="3">
    <source>
        <dbReference type="Google" id="ProtNLM"/>
    </source>
</evidence>